<evidence type="ECO:0000256" key="4">
    <source>
        <dbReference type="ARBA" id="ARBA00023242"/>
    </source>
</evidence>
<feature type="binding site" evidence="7">
    <location>
        <position position="679"/>
    </location>
    <ligand>
        <name>substrate</name>
    </ligand>
</feature>
<dbReference type="Pfam" id="PF00300">
    <property type="entry name" value="His_Phos_1"/>
    <property type="match status" value="1"/>
</dbReference>
<feature type="compositionally biased region" description="Acidic residues" evidence="9">
    <location>
        <begin position="206"/>
        <end position="250"/>
    </location>
</feature>
<protein>
    <submittedName>
        <fullName evidence="10">Uncharacterized protein</fullName>
    </submittedName>
</protein>
<dbReference type="GO" id="GO:0005732">
    <property type="term" value="C:sno(s)RNA-containing ribonucleoprotein complex"/>
    <property type="evidence" value="ECO:0007669"/>
    <property type="project" value="InterPro"/>
</dbReference>
<feature type="compositionally biased region" description="Basic and acidic residues" evidence="9">
    <location>
        <begin position="395"/>
        <end position="407"/>
    </location>
</feature>
<dbReference type="GO" id="GO:0006364">
    <property type="term" value="P:rRNA processing"/>
    <property type="evidence" value="ECO:0007669"/>
    <property type="project" value="UniProtKB-KW"/>
</dbReference>
<feature type="region of interest" description="Disordered" evidence="9">
    <location>
        <begin position="94"/>
        <end position="306"/>
    </location>
</feature>
<keyword evidence="3" id="KW-0698">rRNA processing</keyword>
<evidence type="ECO:0000256" key="9">
    <source>
        <dbReference type="SAM" id="MobiDB-lite"/>
    </source>
</evidence>
<feature type="region of interest" description="Disordered" evidence="9">
    <location>
        <begin position="386"/>
        <end position="407"/>
    </location>
</feature>
<evidence type="ECO:0000256" key="6">
    <source>
        <dbReference type="ARBA" id="ARBA00029455"/>
    </source>
</evidence>
<accession>B8BLX8</accession>
<evidence type="ECO:0000256" key="2">
    <source>
        <dbReference type="ARBA" id="ARBA00022517"/>
    </source>
</evidence>
<dbReference type="CDD" id="cd07067">
    <property type="entry name" value="HP_PGM_like"/>
    <property type="match status" value="1"/>
</dbReference>
<evidence type="ECO:0000256" key="3">
    <source>
        <dbReference type="ARBA" id="ARBA00022552"/>
    </source>
</evidence>
<feature type="coiled-coil region" evidence="8">
    <location>
        <begin position="504"/>
        <end position="531"/>
    </location>
</feature>
<comment type="similarity">
    <text evidence="6">Belongs to the MPP10 family.</text>
</comment>
<evidence type="ECO:0000256" key="8">
    <source>
        <dbReference type="SAM" id="Coils"/>
    </source>
</evidence>
<evidence type="ECO:0000313" key="11">
    <source>
        <dbReference type="Proteomes" id="UP000007015"/>
    </source>
</evidence>
<dbReference type="Gramene" id="BGIOSGA036672-TA">
    <property type="protein sequence ID" value="BGIOSGA036672-PA"/>
    <property type="gene ID" value="BGIOSGA036672"/>
</dbReference>
<keyword evidence="8" id="KW-0175">Coiled coil</keyword>
<organism evidence="10 11">
    <name type="scientific">Oryza sativa subsp. indica</name>
    <name type="common">Rice</name>
    <dbReference type="NCBI Taxonomy" id="39946"/>
    <lineage>
        <taxon>Eukaryota</taxon>
        <taxon>Viridiplantae</taxon>
        <taxon>Streptophyta</taxon>
        <taxon>Embryophyta</taxon>
        <taxon>Tracheophyta</taxon>
        <taxon>Spermatophyta</taxon>
        <taxon>Magnoliopsida</taxon>
        <taxon>Liliopsida</taxon>
        <taxon>Poales</taxon>
        <taxon>Poaceae</taxon>
        <taxon>BOP clade</taxon>
        <taxon>Oryzoideae</taxon>
        <taxon>Oryzeae</taxon>
        <taxon>Oryzinae</taxon>
        <taxon>Oryza</taxon>
        <taxon>Oryza sativa</taxon>
    </lineage>
</organism>
<keyword evidence="2" id="KW-0690">Ribosome biogenesis</keyword>
<feature type="compositionally biased region" description="Basic and acidic residues" evidence="9">
    <location>
        <begin position="171"/>
        <end position="187"/>
    </location>
</feature>
<evidence type="ECO:0000256" key="1">
    <source>
        <dbReference type="ARBA" id="ARBA00004604"/>
    </source>
</evidence>
<dbReference type="GO" id="GO:0034457">
    <property type="term" value="C:Mpp10 complex"/>
    <property type="evidence" value="ECO:0007669"/>
    <property type="project" value="InterPro"/>
</dbReference>
<dbReference type="InterPro" id="IPR013078">
    <property type="entry name" value="His_Pase_superF_clade-1"/>
</dbReference>
<evidence type="ECO:0000256" key="7">
    <source>
        <dbReference type="PIRSR" id="PIRSR613078-2"/>
    </source>
</evidence>
<dbReference type="Proteomes" id="UP000007015">
    <property type="component" value="Chromosome 12"/>
</dbReference>
<evidence type="ECO:0000313" key="10">
    <source>
        <dbReference type="EMBL" id="EEC68820.1"/>
    </source>
</evidence>
<dbReference type="PANTHER" id="PTHR17039">
    <property type="entry name" value="U3 SMALL NUCLEOLAR RIBONUCLEOPROTEIN PROTEIN MPP10"/>
    <property type="match status" value="1"/>
</dbReference>
<reference evidence="10 11" key="1">
    <citation type="journal article" date="2005" name="PLoS Biol.">
        <title>The genomes of Oryza sativa: a history of duplications.</title>
        <authorList>
            <person name="Yu J."/>
            <person name="Wang J."/>
            <person name="Lin W."/>
            <person name="Li S."/>
            <person name="Li H."/>
            <person name="Zhou J."/>
            <person name="Ni P."/>
            <person name="Dong W."/>
            <person name="Hu S."/>
            <person name="Zeng C."/>
            <person name="Zhang J."/>
            <person name="Zhang Y."/>
            <person name="Li R."/>
            <person name="Xu Z."/>
            <person name="Li S."/>
            <person name="Li X."/>
            <person name="Zheng H."/>
            <person name="Cong L."/>
            <person name="Lin L."/>
            <person name="Yin J."/>
            <person name="Geng J."/>
            <person name="Li G."/>
            <person name="Shi J."/>
            <person name="Liu J."/>
            <person name="Lv H."/>
            <person name="Li J."/>
            <person name="Wang J."/>
            <person name="Deng Y."/>
            <person name="Ran L."/>
            <person name="Shi X."/>
            <person name="Wang X."/>
            <person name="Wu Q."/>
            <person name="Li C."/>
            <person name="Ren X."/>
            <person name="Wang J."/>
            <person name="Wang X."/>
            <person name="Li D."/>
            <person name="Liu D."/>
            <person name="Zhang X."/>
            <person name="Ji Z."/>
            <person name="Zhao W."/>
            <person name="Sun Y."/>
            <person name="Zhang Z."/>
            <person name="Bao J."/>
            <person name="Han Y."/>
            <person name="Dong L."/>
            <person name="Ji J."/>
            <person name="Chen P."/>
            <person name="Wu S."/>
            <person name="Liu J."/>
            <person name="Xiao Y."/>
            <person name="Bu D."/>
            <person name="Tan J."/>
            <person name="Yang L."/>
            <person name="Ye C."/>
            <person name="Zhang J."/>
            <person name="Xu J."/>
            <person name="Zhou Y."/>
            <person name="Yu Y."/>
            <person name="Zhang B."/>
            <person name="Zhuang S."/>
            <person name="Wei H."/>
            <person name="Liu B."/>
            <person name="Lei M."/>
            <person name="Yu H."/>
            <person name="Li Y."/>
            <person name="Xu H."/>
            <person name="Wei S."/>
            <person name="He X."/>
            <person name="Fang L."/>
            <person name="Zhang Z."/>
            <person name="Zhang Y."/>
            <person name="Huang X."/>
            <person name="Su Z."/>
            <person name="Tong W."/>
            <person name="Li J."/>
            <person name="Tong Z."/>
            <person name="Li S."/>
            <person name="Ye J."/>
            <person name="Wang L."/>
            <person name="Fang L."/>
            <person name="Lei T."/>
            <person name="Chen C."/>
            <person name="Chen H."/>
            <person name="Xu Z."/>
            <person name="Li H."/>
            <person name="Huang H."/>
            <person name="Zhang F."/>
            <person name="Xu H."/>
            <person name="Li N."/>
            <person name="Zhao C."/>
            <person name="Li S."/>
            <person name="Dong L."/>
            <person name="Huang Y."/>
            <person name="Li L."/>
            <person name="Xi Y."/>
            <person name="Qi Q."/>
            <person name="Li W."/>
            <person name="Zhang B."/>
            <person name="Hu W."/>
            <person name="Zhang Y."/>
            <person name="Tian X."/>
            <person name="Jiao Y."/>
            <person name="Liang X."/>
            <person name="Jin J."/>
            <person name="Gao L."/>
            <person name="Zheng W."/>
            <person name="Hao B."/>
            <person name="Liu S."/>
            <person name="Wang W."/>
            <person name="Yuan L."/>
            <person name="Cao M."/>
            <person name="McDermott J."/>
            <person name="Samudrala R."/>
            <person name="Wang J."/>
            <person name="Wong G.K."/>
            <person name="Yang H."/>
        </authorList>
    </citation>
    <scope>NUCLEOTIDE SEQUENCE [LARGE SCALE GENOMIC DNA]</scope>
    <source>
        <strain evidence="11">cv. 93-11</strain>
    </source>
</reference>
<proteinExistence type="inferred from homology"/>
<dbReference type="AlphaFoldDB" id="B8BLX8"/>
<sequence length="779" mass="87172">MAMDLDEPLDAEKGEAALRRLRDADPALYLSPSADLAAAAREASKHLYASLVPFSPAQPPPLSNLLAGPAFDAEQIWSQIELLSRPLIPHLRRQLRRLEKQPPSQPPPRTESKSADAEEKSEEDEEDGEGDEELEELDDVDDEEESEEEEEEEEEDKEGLEDKAGNQVEDEFFKIKDLDKFMVKGEEAEYGGGAKQGKKKKKTENWMEEDSDEEEEEDLDEDEDNEDEEDDDEHLDLEDFDDEEEEEEGAVGDIMYKDFFEEADDQKVRKKGGSKKVQFKDEPDEPEVDDKNDDGNDEQGLSTHEKARLKMHAKIEEMEKANLEPSMWTMQGEVNASSRPKNSALEVDLDFEHNVRPAPVITEEVTASLEEMIKKRIIEGHFDDVEKPSPLQFKSPKEQKDLDESKSKKGLAELYEDDYAQKAGLAPAPLSISDELKNEANTLFKRICLKLDALSHFHFAPKPVIEDMSIQANVPALAMEEIAPVAVSDAAMLAPEEIFEGKGDVKEEAELTQAERRRRRANKKRRYAELAVEQCCAVLLLETGLPFPILPNVIGNNDTLEYAQWCTVNQQGRANAQCVTANVPQAEALNLEVRSLPPTEYESVAAWQIADASTNHNDSMSERTIPPPVSSHGEDFAEVVVGQMDIELNEAGRQQAVMVARRLAKEAKPVAVYSSDLKRAAETAQTIATACNVSNLVLSPALRERHMGDLHGLKFDDAVRSKPDAYKAFSSEDRSQEIPGGGESLDQLSERCVSYLNTIAGKHKGRQYCNILTLKFLYG</sequence>
<dbReference type="EMBL" id="CM000137">
    <property type="protein sequence ID" value="EEC68820.1"/>
    <property type="molecule type" value="Genomic_DNA"/>
</dbReference>
<dbReference type="STRING" id="39946.B8BLX8"/>
<keyword evidence="5" id="KW-0687">Ribonucleoprotein</keyword>
<dbReference type="GO" id="GO:0032040">
    <property type="term" value="C:small-subunit processome"/>
    <property type="evidence" value="ECO:0007669"/>
    <property type="project" value="TreeGrafter"/>
</dbReference>
<feature type="compositionally biased region" description="Acidic residues" evidence="9">
    <location>
        <begin position="119"/>
        <end position="159"/>
    </location>
</feature>
<dbReference type="Gene3D" id="3.40.50.1240">
    <property type="entry name" value="Phosphoglycerate mutase-like"/>
    <property type="match status" value="1"/>
</dbReference>
<dbReference type="OMA" id="SSEICCV"/>
<keyword evidence="4" id="KW-0539">Nucleus</keyword>
<dbReference type="Pfam" id="PF04006">
    <property type="entry name" value="Mpp10"/>
    <property type="match status" value="1"/>
</dbReference>
<gene>
    <name evidence="10" type="ORF">OsI_37386</name>
</gene>
<dbReference type="InterPro" id="IPR012173">
    <property type="entry name" value="Mpp10"/>
</dbReference>
<comment type="subcellular location">
    <subcellularLocation>
        <location evidence="1">Nucleus</location>
        <location evidence="1">Nucleolus</location>
    </subcellularLocation>
</comment>
<dbReference type="PANTHER" id="PTHR17039:SF0">
    <property type="entry name" value="U3 SMALL NUCLEOLAR RIBONUCLEOPROTEIN PROTEIN MPP10"/>
    <property type="match status" value="1"/>
</dbReference>
<keyword evidence="11" id="KW-1185">Reference proteome</keyword>
<dbReference type="SUPFAM" id="SSF53254">
    <property type="entry name" value="Phosphoglycerate mutase-like"/>
    <property type="match status" value="1"/>
</dbReference>
<name>B8BLX8_ORYSI</name>
<dbReference type="InterPro" id="IPR029033">
    <property type="entry name" value="His_PPase_superfam"/>
</dbReference>
<dbReference type="HOGENOM" id="CLU_011271_5_1_1"/>
<evidence type="ECO:0000256" key="5">
    <source>
        <dbReference type="ARBA" id="ARBA00023274"/>
    </source>
</evidence>
<feature type="compositionally biased region" description="Acidic residues" evidence="9">
    <location>
        <begin position="282"/>
        <end position="297"/>
    </location>
</feature>